<gene>
    <name evidence="1" type="ORF">MYP_647</name>
</gene>
<dbReference type="STRING" id="153721.MYP_647"/>
<dbReference type="GO" id="GO:0005509">
    <property type="term" value="F:calcium ion binding"/>
    <property type="evidence" value="ECO:0007669"/>
    <property type="project" value="InterPro"/>
</dbReference>
<organism evidence="1 2">
    <name type="scientific">Sporocytophaga myxococcoides</name>
    <dbReference type="NCBI Taxonomy" id="153721"/>
    <lineage>
        <taxon>Bacteria</taxon>
        <taxon>Pseudomonadati</taxon>
        <taxon>Bacteroidota</taxon>
        <taxon>Cytophagia</taxon>
        <taxon>Cytophagales</taxon>
        <taxon>Cytophagaceae</taxon>
        <taxon>Sporocytophaga</taxon>
    </lineage>
</organism>
<dbReference type="GO" id="GO:0005544">
    <property type="term" value="F:calcium-dependent phospholipid binding"/>
    <property type="evidence" value="ECO:0007669"/>
    <property type="project" value="InterPro"/>
</dbReference>
<dbReference type="Proteomes" id="UP000030185">
    <property type="component" value="Unassembled WGS sequence"/>
</dbReference>
<dbReference type="EMBL" id="BBLT01000001">
    <property type="protein sequence ID" value="GAL83420.1"/>
    <property type="molecule type" value="Genomic_DNA"/>
</dbReference>
<dbReference type="AlphaFoldDB" id="A0A098L966"/>
<comment type="caution">
    <text evidence="1">The sequence shown here is derived from an EMBL/GenBank/DDBJ whole genome shotgun (WGS) entry which is preliminary data.</text>
</comment>
<accession>A0A098L966</accession>
<reference evidence="1 2" key="1">
    <citation type="submission" date="2014-09" db="EMBL/GenBank/DDBJ databases">
        <title>Sporocytophaga myxococcoides PG-01 genome sequencing.</title>
        <authorList>
            <person name="Liu L."/>
            <person name="Gao P.J."/>
            <person name="Chen G.J."/>
            <person name="Wang L.S."/>
        </authorList>
    </citation>
    <scope>NUCLEOTIDE SEQUENCE [LARGE SCALE GENOMIC DNA]</scope>
    <source>
        <strain evidence="1 2">PG-01</strain>
    </source>
</reference>
<evidence type="ECO:0000313" key="1">
    <source>
        <dbReference type="EMBL" id="GAL83420.1"/>
    </source>
</evidence>
<evidence type="ECO:0000313" key="2">
    <source>
        <dbReference type="Proteomes" id="UP000030185"/>
    </source>
</evidence>
<sequence length="141" mass="15597">MGVIFFIILIVGIIIYAITRKKKIAEEISTIRQTINSDVGLLGEDIDSVLVNVTPANYTLPQADLEKLRNAKGSYLFPDHPEYINQVLAGKSKAQIKAICAQFQNAYGIKFNDHLNSIFSDLFGYDTAGYQAVLNIVKSAK</sequence>
<dbReference type="Gene3D" id="1.10.220.10">
    <property type="entry name" value="Annexin"/>
    <property type="match status" value="1"/>
</dbReference>
<proteinExistence type="predicted"/>
<dbReference type="SUPFAM" id="SSF47874">
    <property type="entry name" value="Annexin"/>
    <property type="match status" value="1"/>
</dbReference>
<dbReference type="InterPro" id="IPR037104">
    <property type="entry name" value="Annexin_sf"/>
</dbReference>
<protein>
    <submittedName>
        <fullName evidence="1">Uncharacterized protein</fullName>
    </submittedName>
</protein>
<keyword evidence="2" id="KW-1185">Reference proteome</keyword>
<name>A0A098L966_9BACT</name>